<dbReference type="InterPro" id="IPR050570">
    <property type="entry name" value="Cell_wall_metabolism_enzyme"/>
</dbReference>
<feature type="signal peptide" evidence="3">
    <location>
        <begin position="1"/>
        <end position="38"/>
    </location>
</feature>
<organism evidence="5 6">
    <name type="scientific">Micromonospora costi</name>
    <dbReference type="NCBI Taxonomy" id="1530042"/>
    <lineage>
        <taxon>Bacteria</taxon>
        <taxon>Bacillati</taxon>
        <taxon>Actinomycetota</taxon>
        <taxon>Actinomycetes</taxon>
        <taxon>Micromonosporales</taxon>
        <taxon>Micromonosporaceae</taxon>
        <taxon>Micromonospora</taxon>
    </lineage>
</organism>
<evidence type="ECO:0000256" key="1">
    <source>
        <dbReference type="ARBA" id="ARBA00022729"/>
    </source>
</evidence>
<dbReference type="PANTHER" id="PTHR21666">
    <property type="entry name" value="PEPTIDASE-RELATED"/>
    <property type="match status" value="1"/>
</dbReference>
<dbReference type="CDD" id="cd12797">
    <property type="entry name" value="M23_peptidase"/>
    <property type="match status" value="1"/>
</dbReference>
<feature type="region of interest" description="Disordered" evidence="2">
    <location>
        <begin position="32"/>
        <end position="62"/>
    </location>
</feature>
<feature type="chain" id="PRO_5039518943" evidence="3">
    <location>
        <begin position="39"/>
        <end position="251"/>
    </location>
</feature>
<dbReference type="PANTHER" id="PTHR21666:SF289">
    <property type="entry name" value="L-ALA--D-GLU ENDOPEPTIDASE"/>
    <property type="match status" value="1"/>
</dbReference>
<accession>A0A3B0ABZ6</accession>
<gene>
    <name evidence="5" type="ORF">D7193_04860</name>
</gene>
<dbReference type="GO" id="GO:0004222">
    <property type="term" value="F:metalloendopeptidase activity"/>
    <property type="evidence" value="ECO:0007669"/>
    <property type="project" value="TreeGrafter"/>
</dbReference>
<dbReference type="Proteomes" id="UP000279968">
    <property type="component" value="Unassembled WGS sequence"/>
</dbReference>
<dbReference type="EMBL" id="RBAN01000001">
    <property type="protein sequence ID" value="RKN57941.1"/>
    <property type="molecule type" value="Genomic_DNA"/>
</dbReference>
<sequence length="251" mass="25729">MRPGPARPVAPRRRRLPRRVAAPLVVAVLVATSPPVDGHDPAPAASRGEAPPTPAQARSRAADPVALAGVFRRVEGRPGPPVQSRSRAADPSVGAGVFRWPVDGPPRLVRRFDPPPQPWLAGHRGVDLAAVPGAPVRAAGPGTVLFAGMVAGRPVVTVGHADGMRTTYEPVQPSVTGGASVSAGAPLGALLPAHPGCPDTACLHWGLRRGEEYLDPLTLLGLGRVRLFPVAGPVPPARLRAAGGRGPLAVS</sequence>
<evidence type="ECO:0000313" key="5">
    <source>
        <dbReference type="EMBL" id="RKN57941.1"/>
    </source>
</evidence>
<dbReference type="InterPro" id="IPR016047">
    <property type="entry name" value="M23ase_b-sheet_dom"/>
</dbReference>
<evidence type="ECO:0000313" key="6">
    <source>
        <dbReference type="Proteomes" id="UP000279968"/>
    </source>
</evidence>
<keyword evidence="1 3" id="KW-0732">Signal</keyword>
<dbReference type="OrthoDB" id="5245088at2"/>
<keyword evidence="6" id="KW-1185">Reference proteome</keyword>
<dbReference type="Pfam" id="PF01551">
    <property type="entry name" value="Peptidase_M23"/>
    <property type="match status" value="1"/>
</dbReference>
<dbReference type="SUPFAM" id="SSF51261">
    <property type="entry name" value="Duplicated hybrid motif"/>
    <property type="match status" value="1"/>
</dbReference>
<feature type="region of interest" description="Disordered" evidence="2">
    <location>
        <begin position="74"/>
        <end position="97"/>
    </location>
</feature>
<comment type="caution">
    <text evidence="5">The sequence shown here is derived from an EMBL/GenBank/DDBJ whole genome shotgun (WGS) entry which is preliminary data.</text>
</comment>
<dbReference type="Gene3D" id="2.70.70.10">
    <property type="entry name" value="Glucose Permease (Domain IIA)"/>
    <property type="match status" value="1"/>
</dbReference>
<evidence type="ECO:0000256" key="3">
    <source>
        <dbReference type="SAM" id="SignalP"/>
    </source>
</evidence>
<dbReference type="AlphaFoldDB" id="A0A3B0ABZ6"/>
<evidence type="ECO:0000259" key="4">
    <source>
        <dbReference type="Pfam" id="PF01551"/>
    </source>
</evidence>
<proteinExistence type="predicted"/>
<name>A0A3B0ABZ6_9ACTN</name>
<reference evidence="5 6" key="1">
    <citation type="journal article" date="2015" name="Int. J. Syst. Evol. Microbiol.">
        <title>Micromonospora costi sp. nov., isolated from a leaf of Costus speciosus.</title>
        <authorList>
            <person name="Thawai C."/>
        </authorList>
    </citation>
    <scope>NUCLEOTIDE SEQUENCE [LARGE SCALE GENOMIC DNA]</scope>
    <source>
        <strain evidence="5 6">CS1-12</strain>
    </source>
</reference>
<dbReference type="InterPro" id="IPR011055">
    <property type="entry name" value="Dup_hybrid_motif"/>
</dbReference>
<evidence type="ECO:0000256" key="2">
    <source>
        <dbReference type="SAM" id="MobiDB-lite"/>
    </source>
</evidence>
<feature type="domain" description="M23ase beta-sheet core" evidence="4">
    <location>
        <begin position="122"/>
        <end position="216"/>
    </location>
</feature>
<protein>
    <submittedName>
        <fullName evidence="5">M23 family metallopeptidase</fullName>
    </submittedName>
</protein>